<dbReference type="Pfam" id="PF14310">
    <property type="entry name" value="Fn3-like"/>
    <property type="match status" value="1"/>
</dbReference>
<dbReference type="OrthoDB" id="9805821at2"/>
<dbReference type="AlphaFoldDB" id="A0A161L7B5"/>
<evidence type="ECO:0000256" key="4">
    <source>
        <dbReference type="SAM" id="SignalP"/>
    </source>
</evidence>
<dbReference type="InterPro" id="IPR036962">
    <property type="entry name" value="Glyco_hydro_3_N_sf"/>
</dbReference>
<dbReference type="GO" id="GO:0008422">
    <property type="term" value="F:beta-glucosidase activity"/>
    <property type="evidence" value="ECO:0007669"/>
    <property type="project" value="UniProtKB-ARBA"/>
</dbReference>
<dbReference type="InterPro" id="IPR013783">
    <property type="entry name" value="Ig-like_fold"/>
</dbReference>
<sequence>MKRFRFLSSLLFAGAFCTSLFAQQFPYQDPSKTVDERVADLVSRMTLQEKAYQMMNSAPGIERLGLLPFEWWNEALHGVARTGRATVFPQNIGLAATFDPDLVKRIGEAISDEAWAKFNIAQRMQNYGKYTGLTFYAPNINIFRDPRWGRGQETYGEDPYLTSRMGIAYVQGMQGNDPHFLKTAACAKHYVVHSGPEASRHSFDAEPPMKDFMETYTPAFEALVKEGNVQSVMCAYNRTFGKPCCGSSFLLSELLRKRWGFQGYITTDCDAITNFYKHHGAAKYEADACALAIKSGVNLDCGNEFQSLPEAVKRGLITEKEIDQALSKLLVTRFKLGLLDPVNNNPYSKIGEEVIGCKKHVDLAYEAAAKSIVLLQNKNNLLPLKKEIKSIFVTGPYAASQDVLMGNYNGVSDHLTTVLEAIVGKVSAGTSVFYRQGVEPSAPNQNASNYAFGEGANSDVIVGVFGVSGVFEGEEGESTASNTLGDRLNLNIPQNQLDFLRTMKQRSKKPIVLILTGGSPVCTAELSEIADAIIFVWYPGQEGGRAVADALFGDVNPSGRLAITFPKSVDQLPAFDDYSMKGRTYRYMTAEPLYPFGFGLSYTSFQYSDIAIDKAKIKKGETVTITTKVTNTGKSDGEEVVQLYVTDVKASTRVPLYSLDGVKRLKLKSGESQTVSFQITPRMMELVNDNGDRVLESGDFKVTIAGSSPSPVAQTLGAATPASIQFTMK</sequence>
<dbReference type="SUPFAM" id="SSF52279">
    <property type="entry name" value="Beta-D-glucan exohydrolase, C-terminal domain"/>
    <property type="match status" value="1"/>
</dbReference>
<dbReference type="GO" id="GO:0031222">
    <property type="term" value="P:arabinan catabolic process"/>
    <property type="evidence" value="ECO:0007669"/>
    <property type="project" value="TreeGrafter"/>
</dbReference>
<dbReference type="SMART" id="SM01217">
    <property type="entry name" value="Fn3_like"/>
    <property type="match status" value="1"/>
</dbReference>
<dbReference type="Gene3D" id="3.40.50.1700">
    <property type="entry name" value="Glycoside hydrolase family 3 C-terminal domain"/>
    <property type="match status" value="1"/>
</dbReference>
<organism evidence="6 7">
    <name type="scientific">Paludibacter jiangxiensis</name>
    <dbReference type="NCBI Taxonomy" id="681398"/>
    <lineage>
        <taxon>Bacteria</taxon>
        <taxon>Pseudomonadati</taxon>
        <taxon>Bacteroidota</taxon>
        <taxon>Bacteroidia</taxon>
        <taxon>Bacteroidales</taxon>
        <taxon>Paludibacteraceae</taxon>
        <taxon>Paludibacter</taxon>
    </lineage>
</organism>
<dbReference type="InterPro" id="IPR026891">
    <property type="entry name" value="Fn3-like"/>
</dbReference>
<dbReference type="PANTHER" id="PTHR42721:SF3">
    <property type="entry name" value="BETA-D-XYLOSIDASE 5-RELATED"/>
    <property type="match status" value="1"/>
</dbReference>
<comment type="similarity">
    <text evidence="1">Belongs to the glycosyl hydrolase 3 family.</text>
</comment>
<evidence type="ECO:0000256" key="3">
    <source>
        <dbReference type="ARBA" id="ARBA00022801"/>
    </source>
</evidence>
<evidence type="ECO:0000256" key="1">
    <source>
        <dbReference type="ARBA" id="ARBA00005336"/>
    </source>
</evidence>
<dbReference type="PANTHER" id="PTHR42721">
    <property type="entry name" value="SUGAR HYDROLASE-RELATED"/>
    <property type="match status" value="1"/>
</dbReference>
<feature type="signal peptide" evidence="4">
    <location>
        <begin position="1"/>
        <end position="22"/>
    </location>
</feature>
<protein>
    <submittedName>
        <fullName evidence="6">Beta-glucosidase</fullName>
    </submittedName>
</protein>
<gene>
    <name evidence="6" type="ORF">PJIAN_2133</name>
</gene>
<keyword evidence="7" id="KW-1185">Reference proteome</keyword>
<dbReference type="Pfam" id="PF00933">
    <property type="entry name" value="Glyco_hydro_3"/>
    <property type="match status" value="1"/>
</dbReference>
<dbReference type="PRINTS" id="PR00133">
    <property type="entry name" value="GLHYDRLASE3"/>
</dbReference>
<feature type="domain" description="Fibronectin type III-like" evidence="5">
    <location>
        <begin position="639"/>
        <end position="708"/>
    </location>
</feature>
<dbReference type="Pfam" id="PF01915">
    <property type="entry name" value="Glyco_hydro_3_C"/>
    <property type="match status" value="1"/>
</dbReference>
<dbReference type="Proteomes" id="UP000076586">
    <property type="component" value="Unassembled WGS sequence"/>
</dbReference>
<keyword evidence="2 4" id="KW-0732">Signal</keyword>
<reference evidence="7" key="1">
    <citation type="submission" date="2016-04" db="EMBL/GenBank/DDBJ databases">
        <title>Draft genome sequence of Paludibacter jiangxiensis strain NM7.</title>
        <authorList>
            <person name="Qiu Y."/>
            <person name="Matsuura N."/>
            <person name="Ohashi A."/>
            <person name="Tourlousse M.D."/>
            <person name="Sekiguchi Y."/>
        </authorList>
    </citation>
    <scope>NUCLEOTIDE SEQUENCE [LARGE SCALE GENOMIC DNA]</scope>
    <source>
        <strain evidence="7">NM7</strain>
    </source>
</reference>
<dbReference type="RefSeq" id="WP_068702995.1">
    <property type="nucleotide sequence ID" value="NZ_BDCR01000002.1"/>
</dbReference>
<evidence type="ECO:0000313" key="7">
    <source>
        <dbReference type="Proteomes" id="UP000076586"/>
    </source>
</evidence>
<dbReference type="InterPro" id="IPR001764">
    <property type="entry name" value="Glyco_hydro_3_N"/>
</dbReference>
<feature type="chain" id="PRO_5007824682" evidence="4">
    <location>
        <begin position="23"/>
        <end position="729"/>
    </location>
</feature>
<dbReference type="GO" id="GO:0009044">
    <property type="term" value="F:xylan 1,4-beta-xylosidase activity"/>
    <property type="evidence" value="ECO:0007669"/>
    <property type="project" value="InterPro"/>
</dbReference>
<evidence type="ECO:0000256" key="2">
    <source>
        <dbReference type="ARBA" id="ARBA00022729"/>
    </source>
</evidence>
<dbReference type="Gene3D" id="3.20.20.300">
    <property type="entry name" value="Glycoside hydrolase, family 3, N-terminal domain"/>
    <property type="match status" value="1"/>
</dbReference>
<evidence type="ECO:0000313" key="6">
    <source>
        <dbReference type="EMBL" id="GAT62574.1"/>
    </source>
</evidence>
<reference evidence="7" key="2">
    <citation type="journal article" date="2017" name="Genome Announc.">
        <title>Draft genome sequence of Paludibacter jiangxiensis NM7(T), a propionate-producing fermentative bacterium.</title>
        <authorList>
            <person name="Qiu Y.-L."/>
            <person name="Tourlousse D.M."/>
            <person name="Matsuura N."/>
            <person name="Ohashi A."/>
            <person name="Sekiguchi Y."/>
        </authorList>
    </citation>
    <scope>NUCLEOTIDE SEQUENCE [LARGE SCALE GENOMIC DNA]</scope>
    <source>
        <strain evidence="7">NM7</strain>
    </source>
</reference>
<comment type="caution">
    <text evidence="6">The sequence shown here is derived from an EMBL/GenBank/DDBJ whole genome shotgun (WGS) entry which is preliminary data.</text>
</comment>
<dbReference type="FunFam" id="2.60.40.10:FF:000495">
    <property type="entry name" value="Periplasmic beta-glucosidase"/>
    <property type="match status" value="1"/>
</dbReference>
<proteinExistence type="inferred from homology"/>
<dbReference type="Gene3D" id="2.60.40.10">
    <property type="entry name" value="Immunoglobulins"/>
    <property type="match status" value="1"/>
</dbReference>
<dbReference type="SUPFAM" id="SSF51445">
    <property type="entry name" value="(Trans)glycosidases"/>
    <property type="match status" value="1"/>
</dbReference>
<dbReference type="InterPro" id="IPR044993">
    <property type="entry name" value="BXL"/>
</dbReference>
<accession>A0A161L7B5</accession>
<keyword evidence="3" id="KW-0378">Hydrolase</keyword>
<dbReference type="InterPro" id="IPR002772">
    <property type="entry name" value="Glyco_hydro_3_C"/>
</dbReference>
<dbReference type="EMBL" id="BDCR01000002">
    <property type="protein sequence ID" value="GAT62574.1"/>
    <property type="molecule type" value="Genomic_DNA"/>
</dbReference>
<dbReference type="STRING" id="681398.PJIAN_2133"/>
<evidence type="ECO:0000259" key="5">
    <source>
        <dbReference type="SMART" id="SM01217"/>
    </source>
</evidence>
<dbReference type="GO" id="GO:0045493">
    <property type="term" value="P:xylan catabolic process"/>
    <property type="evidence" value="ECO:0007669"/>
    <property type="project" value="InterPro"/>
</dbReference>
<dbReference type="InterPro" id="IPR036881">
    <property type="entry name" value="Glyco_hydro_3_C_sf"/>
</dbReference>
<dbReference type="GO" id="GO:0046556">
    <property type="term" value="F:alpha-L-arabinofuranosidase activity"/>
    <property type="evidence" value="ECO:0007669"/>
    <property type="project" value="TreeGrafter"/>
</dbReference>
<name>A0A161L7B5_9BACT</name>
<dbReference type="InterPro" id="IPR017853">
    <property type="entry name" value="GH"/>
</dbReference>